<reference evidence="2" key="1">
    <citation type="journal article" date="2014" name="Int. J. Syst. Evol. Microbiol.">
        <title>Complete genome sequence of Corynebacterium casei LMG S-19264T (=DSM 44701T), isolated from a smear-ripened cheese.</title>
        <authorList>
            <consortium name="US DOE Joint Genome Institute (JGI-PGF)"/>
            <person name="Walter F."/>
            <person name="Albersmeier A."/>
            <person name="Kalinowski J."/>
            <person name="Ruckert C."/>
        </authorList>
    </citation>
    <scope>NUCLEOTIDE SEQUENCE</scope>
    <source>
        <strain evidence="2">JCM 3086</strain>
    </source>
</reference>
<dbReference type="Proteomes" id="UP000657574">
    <property type="component" value="Unassembled WGS sequence"/>
</dbReference>
<protein>
    <submittedName>
        <fullName evidence="2">Uncharacterized protein</fullName>
    </submittedName>
</protein>
<keyword evidence="3" id="KW-1185">Reference proteome</keyword>
<reference evidence="2" key="2">
    <citation type="submission" date="2020-09" db="EMBL/GenBank/DDBJ databases">
        <authorList>
            <person name="Sun Q."/>
            <person name="Ohkuma M."/>
        </authorList>
    </citation>
    <scope>NUCLEOTIDE SEQUENCE</scope>
    <source>
        <strain evidence="2">JCM 3086</strain>
    </source>
</reference>
<evidence type="ECO:0000256" key="1">
    <source>
        <dbReference type="SAM" id="MobiDB-lite"/>
    </source>
</evidence>
<gene>
    <name evidence="2" type="ORF">GCM10010121_082520</name>
</gene>
<comment type="caution">
    <text evidence="2">The sequence shown here is derived from an EMBL/GenBank/DDBJ whole genome shotgun (WGS) entry which is preliminary data.</text>
</comment>
<dbReference type="EMBL" id="BMQA01000060">
    <property type="protein sequence ID" value="GGJ59293.1"/>
    <property type="molecule type" value="Genomic_DNA"/>
</dbReference>
<feature type="region of interest" description="Disordered" evidence="1">
    <location>
        <begin position="1"/>
        <end position="27"/>
    </location>
</feature>
<evidence type="ECO:0000313" key="3">
    <source>
        <dbReference type="Proteomes" id="UP000657574"/>
    </source>
</evidence>
<organism evidence="2 3">
    <name type="scientific">Streptomyces brasiliensis</name>
    <dbReference type="NCBI Taxonomy" id="1954"/>
    <lineage>
        <taxon>Bacteria</taxon>
        <taxon>Bacillati</taxon>
        <taxon>Actinomycetota</taxon>
        <taxon>Actinomycetes</taxon>
        <taxon>Kitasatosporales</taxon>
        <taxon>Streptomycetaceae</taxon>
        <taxon>Streptomyces</taxon>
    </lineage>
</organism>
<sequence length="249" mass="27328">MNPDRITDNTPDTARITRSTSDGNPDMTTTASTLTYGPLQFPHRAGLTLWQFTRAQRLGLIPGPDVTGDRWSAAVFDDAVARINAIRQAVGTMPDVGATRAEERLAERFDIPVHPGTAAELARRGHLPAAGDHKGHPLYCGLTLEKFNDRRKVQRASAAGTLHIRDAAAQVLGIRASDFDHLVRAGFLTHADTARSGWNRHDVVLLYRRADLDRVARSRRIDWEAARATPKGHRSPLAALPTQQQATGR</sequence>
<proteinExistence type="predicted"/>
<feature type="region of interest" description="Disordered" evidence="1">
    <location>
        <begin position="226"/>
        <end position="249"/>
    </location>
</feature>
<accession>A0A917LCG3</accession>
<feature type="compositionally biased region" description="Polar residues" evidence="1">
    <location>
        <begin position="8"/>
        <end position="27"/>
    </location>
</feature>
<dbReference type="AlphaFoldDB" id="A0A917LCG3"/>
<name>A0A917LCG3_9ACTN</name>
<evidence type="ECO:0000313" key="2">
    <source>
        <dbReference type="EMBL" id="GGJ59293.1"/>
    </source>
</evidence>